<gene>
    <name evidence="1" type="ORF">RPERSI_LOCUS8781</name>
</gene>
<comment type="caution">
    <text evidence="1">The sequence shown here is derived from an EMBL/GenBank/DDBJ whole genome shotgun (WGS) entry which is preliminary data.</text>
</comment>
<feature type="non-terminal residue" evidence="1">
    <location>
        <position position="1"/>
    </location>
</feature>
<evidence type="ECO:0000313" key="2">
    <source>
        <dbReference type="Proteomes" id="UP000789920"/>
    </source>
</evidence>
<accession>A0ACA9NXF5</accession>
<dbReference type="Proteomes" id="UP000789920">
    <property type="component" value="Unassembled WGS sequence"/>
</dbReference>
<proteinExistence type="predicted"/>
<evidence type="ECO:0000313" key="1">
    <source>
        <dbReference type="EMBL" id="CAG8673492.1"/>
    </source>
</evidence>
<reference evidence="1" key="1">
    <citation type="submission" date="2021-06" db="EMBL/GenBank/DDBJ databases">
        <authorList>
            <person name="Kallberg Y."/>
            <person name="Tangrot J."/>
            <person name="Rosling A."/>
        </authorList>
    </citation>
    <scope>NUCLEOTIDE SEQUENCE</scope>
    <source>
        <strain evidence="1">MA461A</strain>
    </source>
</reference>
<keyword evidence="2" id="KW-1185">Reference proteome</keyword>
<dbReference type="EMBL" id="CAJVQC010016122">
    <property type="protein sequence ID" value="CAG8673492.1"/>
    <property type="molecule type" value="Genomic_DNA"/>
</dbReference>
<protein>
    <submittedName>
        <fullName evidence="1">8313_t:CDS:1</fullName>
    </submittedName>
</protein>
<feature type="non-terminal residue" evidence="1">
    <location>
        <position position="44"/>
    </location>
</feature>
<name>A0ACA9NXF5_9GLOM</name>
<organism evidence="1 2">
    <name type="scientific">Racocetra persica</name>
    <dbReference type="NCBI Taxonomy" id="160502"/>
    <lineage>
        <taxon>Eukaryota</taxon>
        <taxon>Fungi</taxon>
        <taxon>Fungi incertae sedis</taxon>
        <taxon>Mucoromycota</taxon>
        <taxon>Glomeromycotina</taxon>
        <taxon>Glomeromycetes</taxon>
        <taxon>Diversisporales</taxon>
        <taxon>Gigasporaceae</taxon>
        <taxon>Racocetra</taxon>
    </lineage>
</organism>
<sequence>KNTDPLIVQHNFDEIAERVPPKQHDPDETTPLFAFNKRYHPSVE</sequence>